<dbReference type="GO" id="GO:0016405">
    <property type="term" value="F:CoA-ligase activity"/>
    <property type="evidence" value="ECO:0007669"/>
    <property type="project" value="TreeGrafter"/>
</dbReference>
<comment type="similarity">
    <text evidence="1">Belongs to the ATP-dependent AMP-binding enzyme family.</text>
</comment>
<dbReference type="Pfam" id="PF00501">
    <property type="entry name" value="AMP-binding"/>
    <property type="match status" value="1"/>
</dbReference>
<dbReference type="EMBL" id="AGFM01000029">
    <property type="protein sequence ID" value="EHJ60882.1"/>
    <property type="molecule type" value="Genomic_DNA"/>
</dbReference>
<evidence type="ECO:0000313" key="5">
    <source>
        <dbReference type="EMBL" id="EHJ60882.1"/>
    </source>
</evidence>
<dbReference type="InterPro" id="IPR042099">
    <property type="entry name" value="ANL_N_sf"/>
</dbReference>
<keyword evidence="6" id="KW-1185">Reference proteome</keyword>
<evidence type="ECO:0008006" key="7">
    <source>
        <dbReference type="Google" id="ProtNLM"/>
    </source>
</evidence>
<dbReference type="AlphaFoldDB" id="G6ECH1"/>
<evidence type="ECO:0000259" key="3">
    <source>
        <dbReference type="Pfam" id="PF00501"/>
    </source>
</evidence>
<comment type="caution">
    <text evidence="5">The sequence shown here is derived from an EMBL/GenBank/DDBJ whole genome shotgun (WGS) entry which is preliminary data.</text>
</comment>
<dbReference type="eggNOG" id="COG0318">
    <property type="taxonomic scope" value="Bacteria"/>
</dbReference>
<accession>G6ECH1</accession>
<evidence type="ECO:0000259" key="4">
    <source>
        <dbReference type="Pfam" id="PF13193"/>
    </source>
</evidence>
<feature type="domain" description="AMP-dependent synthetase/ligase" evidence="3">
    <location>
        <begin position="12"/>
        <end position="368"/>
    </location>
</feature>
<evidence type="ECO:0000256" key="2">
    <source>
        <dbReference type="ARBA" id="ARBA00022598"/>
    </source>
</evidence>
<reference evidence="5 6" key="1">
    <citation type="journal article" date="2012" name="J. Bacteriol.">
        <title>Genome sequence of benzo(a)pyrene-degrading bacterium Novosphingobium pentaromativorans US6-1.</title>
        <authorList>
            <person name="Luo Y.R."/>
            <person name="Kang S.G."/>
            <person name="Kim S.J."/>
            <person name="Kim M.R."/>
            <person name="Li N."/>
            <person name="Lee J.H."/>
            <person name="Kwon K.K."/>
        </authorList>
    </citation>
    <scope>NUCLEOTIDE SEQUENCE [LARGE SCALE GENOMIC DNA]</scope>
    <source>
        <strain evidence="5 6">US6-1</strain>
    </source>
</reference>
<dbReference type="PANTHER" id="PTHR24096">
    <property type="entry name" value="LONG-CHAIN-FATTY-ACID--COA LIGASE"/>
    <property type="match status" value="1"/>
</dbReference>
<evidence type="ECO:0000313" key="6">
    <source>
        <dbReference type="Proteomes" id="UP000004030"/>
    </source>
</evidence>
<dbReference type="Gene3D" id="3.40.50.12780">
    <property type="entry name" value="N-terminal domain of ligase-like"/>
    <property type="match status" value="1"/>
</dbReference>
<dbReference type="OrthoDB" id="9803968at2"/>
<dbReference type="SUPFAM" id="SSF56801">
    <property type="entry name" value="Acetyl-CoA synthetase-like"/>
    <property type="match status" value="1"/>
</dbReference>
<dbReference type="PATRIC" id="fig|1088721.3.peg.2021"/>
<dbReference type="InterPro" id="IPR025110">
    <property type="entry name" value="AMP-bd_C"/>
</dbReference>
<evidence type="ECO:0000256" key="1">
    <source>
        <dbReference type="ARBA" id="ARBA00006432"/>
    </source>
</evidence>
<dbReference type="Pfam" id="PF13193">
    <property type="entry name" value="AMP-binding_C"/>
    <property type="match status" value="1"/>
</dbReference>
<dbReference type="Gene3D" id="3.30.300.30">
    <property type="match status" value="1"/>
</dbReference>
<keyword evidence="2" id="KW-0436">Ligase</keyword>
<name>G6ECH1_9SPHN</name>
<dbReference type="InterPro" id="IPR000873">
    <property type="entry name" value="AMP-dep_synth/lig_dom"/>
</dbReference>
<dbReference type="Proteomes" id="UP000004030">
    <property type="component" value="Unassembled WGS sequence"/>
</dbReference>
<feature type="domain" description="AMP-binding enzyme C-terminal" evidence="4">
    <location>
        <begin position="411"/>
        <end position="486"/>
    </location>
</feature>
<organism evidence="5 6">
    <name type="scientific">Novosphingobium pentaromativorans US6-1</name>
    <dbReference type="NCBI Taxonomy" id="1088721"/>
    <lineage>
        <taxon>Bacteria</taxon>
        <taxon>Pseudomonadati</taxon>
        <taxon>Pseudomonadota</taxon>
        <taxon>Alphaproteobacteria</taxon>
        <taxon>Sphingomonadales</taxon>
        <taxon>Sphingomonadaceae</taxon>
        <taxon>Novosphingobium</taxon>
    </lineage>
</organism>
<sequence>MSRQLHSIIAQALAGDGEKVALSYKGRDIRWSYLRKFAEELEDLLQQAGLGEAQQIGFVPRNRPAFAAAMLALLAGRRTIVMAYAFQSPEAIAADLRKLNLPAVIADEQDWTEETLAALSPGALAISLASDLDADEPVKLIAGDLKADRSGTAQPTAEPMVEMLTSGTTGAPKRSPMRFSTIETAVLAQGVLEQVGTDNEEGDPGTVNFPLSNISGIYSYLPYAVSRRLVLFQEKFNLDDWLAFVDRHQPTTVVIPPAGVRMLLDRKDVPDDALKSVKYVQVGTAAVDVDSHKAFEKRFGVAILLSYGATEFCGAATTMTAAQYEQFGEAKFGSVGKPTGQNIVRIVDPETRAQLPAGETGLIEVKIPMLGDDFIRTTDLGMLDEDGFLFHRGRNDGVIVRGGFKIMPGTIESVINRIEGVAVSSVVGAPNRRLGEVPVALIEMQPGHEPLPAAEVEKAIRAALPATNVPVAYLFPTELPRTPSLKIDLKTVKKMAADAVDEGAKV</sequence>
<proteinExistence type="inferred from homology"/>
<dbReference type="CDD" id="cd04433">
    <property type="entry name" value="AFD_class_I"/>
    <property type="match status" value="1"/>
</dbReference>
<dbReference type="RefSeq" id="WP_007012957.1">
    <property type="nucleotide sequence ID" value="NZ_AGFM01000029.1"/>
</dbReference>
<dbReference type="PANTHER" id="PTHR24096:SF149">
    <property type="entry name" value="AMP-BINDING DOMAIN-CONTAINING PROTEIN-RELATED"/>
    <property type="match status" value="1"/>
</dbReference>
<gene>
    <name evidence="5" type="ORF">NSU_2042</name>
</gene>
<protein>
    <recommendedName>
        <fullName evidence="7">AMP-dependent synthetase and ligase</fullName>
    </recommendedName>
</protein>
<dbReference type="InterPro" id="IPR045851">
    <property type="entry name" value="AMP-bd_C_sf"/>
</dbReference>